<dbReference type="InterPro" id="IPR004808">
    <property type="entry name" value="AP_endonuc_1"/>
</dbReference>
<feature type="binding site" evidence="7">
    <location>
        <position position="370"/>
    </location>
    <ligand>
        <name>Mg(2+)</name>
        <dbReference type="ChEBI" id="CHEBI:18420"/>
        <label>1</label>
    </ligand>
</feature>
<dbReference type="PROSITE" id="PS00728">
    <property type="entry name" value="AP_NUCLEASE_F1_3"/>
    <property type="match status" value="1"/>
</dbReference>
<feature type="compositionally biased region" description="Low complexity" evidence="9">
    <location>
        <begin position="420"/>
        <end position="434"/>
    </location>
</feature>
<feature type="site" description="Interaction with DNA substrate" evidence="8">
    <location>
        <position position="370"/>
    </location>
</feature>
<dbReference type="EMBL" id="AAVQ01000001">
    <property type="protein sequence ID" value="EAZ63791.2"/>
    <property type="molecule type" value="Genomic_DNA"/>
</dbReference>
<keyword evidence="4" id="KW-0378">Hydrolase</keyword>
<feature type="binding site" evidence="7">
    <location>
        <position position="66"/>
    </location>
    <ligand>
        <name>Mg(2+)</name>
        <dbReference type="ChEBI" id="CHEBI:18420"/>
        <label>1</label>
    </ligand>
</feature>
<organism evidence="11 12">
    <name type="scientific">Scheffersomyces stipitis (strain ATCC 58785 / CBS 6054 / NBRC 10063 / NRRL Y-11545)</name>
    <name type="common">Yeast</name>
    <name type="synonym">Pichia stipitis</name>
    <dbReference type="NCBI Taxonomy" id="322104"/>
    <lineage>
        <taxon>Eukaryota</taxon>
        <taxon>Fungi</taxon>
        <taxon>Dikarya</taxon>
        <taxon>Ascomycota</taxon>
        <taxon>Saccharomycotina</taxon>
        <taxon>Pichiomycetes</taxon>
        <taxon>Debaryomycetaceae</taxon>
        <taxon>Scheffersomyces</taxon>
    </lineage>
</organism>
<name>A3GFP4_PICST</name>
<dbReference type="GO" id="GO:0008311">
    <property type="term" value="F:double-stranded DNA 3'-5' DNA exonuclease activity"/>
    <property type="evidence" value="ECO:0007669"/>
    <property type="project" value="EnsemblFungi"/>
</dbReference>
<comment type="cofactor">
    <cofactor evidence="7">
        <name>Mg(2+)</name>
        <dbReference type="ChEBI" id="CHEBI:18420"/>
    </cofactor>
    <cofactor evidence="7">
        <name>Mn(2+)</name>
        <dbReference type="ChEBI" id="CHEBI:29035"/>
    </cofactor>
    <text evidence="7">Probably binds two magnesium or manganese ions per subunit.</text>
</comment>
<dbReference type="InParanoid" id="A3GFP4"/>
<dbReference type="Pfam" id="PF03372">
    <property type="entry name" value="Exo_endo_phos"/>
    <property type="match status" value="1"/>
</dbReference>
<keyword evidence="5 7" id="KW-0460">Magnesium</keyword>
<dbReference type="InterPro" id="IPR005135">
    <property type="entry name" value="Endo/exonuclease/phosphatase"/>
</dbReference>
<keyword evidence="12" id="KW-1185">Reference proteome</keyword>
<comment type="similarity">
    <text evidence="2">Belongs to the DNA repair enzymes AP/ExoA family.</text>
</comment>
<evidence type="ECO:0000256" key="3">
    <source>
        <dbReference type="ARBA" id="ARBA00022723"/>
    </source>
</evidence>
<dbReference type="Proteomes" id="UP000002258">
    <property type="component" value="Chromosome 1"/>
</dbReference>
<feature type="binding site" evidence="7">
    <location>
        <position position="233"/>
    </location>
    <ligand>
        <name>Mg(2+)</name>
        <dbReference type="ChEBI" id="CHEBI:18420"/>
        <label>1</label>
    </ligand>
</feature>
<dbReference type="RefSeq" id="XP_001387814.2">
    <property type="nucleotide sequence ID" value="XM_001387777.1"/>
</dbReference>
<proteinExistence type="inferred from homology"/>
<evidence type="ECO:0000256" key="5">
    <source>
        <dbReference type="ARBA" id="ARBA00022842"/>
    </source>
</evidence>
<dbReference type="EC" id="4.2.99.18" evidence="11"/>
<dbReference type="PANTHER" id="PTHR22748:SF4">
    <property type="entry name" value="DNA-(APURINIC OR APYRIMIDINIC SITE) ENDONUCLEASE 2"/>
    <property type="match status" value="1"/>
</dbReference>
<feature type="site" description="Transition state stabilizer" evidence="8">
    <location>
        <position position="233"/>
    </location>
</feature>
<comment type="caution">
    <text evidence="11">The sequence shown here is derived from an EMBL/GenBank/DDBJ whole genome shotgun (WGS) entry which is preliminary data.</text>
</comment>
<dbReference type="eggNOG" id="KOG1294">
    <property type="taxonomic scope" value="Eukaryota"/>
</dbReference>
<evidence type="ECO:0000259" key="10">
    <source>
        <dbReference type="Pfam" id="PF03372"/>
    </source>
</evidence>
<evidence type="ECO:0000256" key="2">
    <source>
        <dbReference type="ARBA" id="ARBA00007092"/>
    </source>
</evidence>
<keyword evidence="7" id="KW-0464">Manganese</keyword>
<feature type="binding site" evidence="7">
    <location>
        <position position="369"/>
    </location>
    <ligand>
        <name>Mg(2+)</name>
        <dbReference type="ChEBI" id="CHEBI:18420"/>
        <label>1</label>
    </ligand>
</feature>
<evidence type="ECO:0000256" key="8">
    <source>
        <dbReference type="PIRSR" id="PIRSR604808-3"/>
    </source>
</evidence>
<keyword evidence="11" id="KW-0540">Nuclease</keyword>
<keyword evidence="11" id="KW-0255">Endonuclease</keyword>
<evidence type="ECO:0000256" key="7">
    <source>
        <dbReference type="PIRSR" id="PIRSR604808-2"/>
    </source>
</evidence>
<comment type="cofactor">
    <cofactor evidence="1">
        <name>Mn(2+)</name>
        <dbReference type="ChEBI" id="CHEBI:29035"/>
    </cofactor>
</comment>
<dbReference type="SUPFAM" id="SSF56219">
    <property type="entry name" value="DNase I-like"/>
    <property type="match status" value="1"/>
</dbReference>
<evidence type="ECO:0000256" key="9">
    <source>
        <dbReference type="SAM" id="MobiDB-lite"/>
    </source>
</evidence>
<dbReference type="Gene3D" id="3.60.10.10">
    <property type="entry name" value="Endonuclease/exonuclease/phosphatase"/>
    <property type="match status" value="1"/>
</dbReference>
<dbReference type="InterPro" id="IPR036691">
    <property type="entry name" value="Endo/exonu/phosph_ase_sf"/>
</dbReference>
<dbReference type="PROSITE" id="PS51435">
    <property type="entry name" value="AP_NUCLEASE_F1_4"/>
    <property type="match status" value="1"/>
</dbReference>
<dbReference type="GO" id="GO:0008081">
    <property type="term" value="F:phosphoric diester hydrolase activity"/>
    <property type="evidence" value="ECO:0007669"/>
    <property type="project" value="EnsemblFungi"/>
</dbReference>
<dbReference type="OrthoDB" id="391817at2759"/>
<feature type="binding site" evidence="7">
    <location>
        <position position="30"/>
    </location>
    <ligand>
        <name>Mg(2+)</name>
        <dbReference type="ChEBI" id="CHEBI:18420"/>
        <label>1</label>
    </ligand>
</feature>
<feature type="binding site" evidence="7">
    <location>
        <position position="231"/>
    </location>
    <ligand>
        <name>Mg(2+)</name>
        <dbReference type="ChEBI" id="CHEBI:18420"/>
        <label>1</label>
    </ligand>
</feature>
<dbReference type="GO" id="GO:0003677">
    <property type="term" value="F:DNA binding"/>
    <property type="evidence" value="ECO:0007669"/>
    <property type="project" value="InterPro"/>
</dbReference>
<dbReference type="GO" id="GO:0006284">
    <property type="term" value="P:base-excision repair"/>
    <property type="evidence" value="ECO:0007669"/>
    <property type="project" value="EnsemblFungi"/>
</dbReference>
<feature type="domain" description="Endonuclease/exonuclease/phosphatase" evidence="10">
    <location>
        <begin position="27"/>
        <end position="370"/>
    </location>
</feature>
<accession>A3GFP4</accession>
<dbReference type="FunCoup" id="A3GFP4">
    <property type="interactions" value="484"/>
</dbReference>
<evidence type="ECO:0000256" key="4">
    <source>
        <dbReference type="ARBA" id="ARBA00022801"/>
    </source>
</evidence>
<reference evidence="11 12" key="1">
    <citation type="journal article" date="2007" name="Nat. Biotechnol.">
        <title>Genome sequence of the lignocellulose-bioconverting and xylose-fermenting yeast Pichia stipitis.</title>
        <authorList>
            <person name="Jeffries T.W."/>
            <person name="Grigoriev I.V."/>
            <person name="Grimwood J."/>
            <person name="Laplaza J.M."/>
            <person name="Aerts A."/>
            <person name="Salamov A."/>
            <person name="Schmutz J."/>
            <person name="Lindquist E."/>
            <person name="Dehal P."/>
            <person name="Shapiro H."/>
            <person name="Jin Y.S."/>
            <person name="Passoth V."/>
            <person name="Richardson P.M."/>
        </authorList>
    </citation>
    <scope>NUCLEOTIDE SEQUENCE [LARGE SCALE GENOMIC DNA]</scope>
    <source>
        <strain evidence="12">ATCC 58785 / CBS 6054 / NBRC 10063 / NRRL Y-11545</strain>
    </source>
</reference>
<evidence type="ECO:0000313" key="11">
    <source>
        <dbReference type="EMBL" id="EAZ63791.2"/>
    </source>
</evidence>
<feature type="active site" description="Proton donor/acceptor" evidence="6">
    <location>
        <position position="231"/>
    </location>
</feature>
<evidence type="ECO:0000256" key="1">
    <source>
        <dbReference type="ARBA" id="ARBA00001936"/>
    </source>
</evidence>
<feature type="active site" evidence="6">
    <location>
        <position position="189"/>
    </location>
</feature>
<feature type="active site" description="Proton acceptor" evidence="6">
    <location>
        <position position="370"/>
    </location>
</feature>
<protein>
    <submittedName>
        <fullName evidence="11">AP endonuclease</fullName>
        <ecNumber evidence="11">4.2.99.18</ecNumber>
    </submittedName>
</protein>
<dbReference type="GeneID" id="4851093"/>
<dbReference type="InterPro" id="IPR020848">
    <property type="entry name" value="AP_endonuclease_F1_CS"/>
</dbReference>
<evidence type="ECO:0000256" key="6">
    <source>
        <dbReference type="PIRSR" id="PIRSR604808-1"/>
    </source>
</evidence>
<sequence length="482" mass="54882">MDLAQLQKLDPLDKIASKSSNLTIRYVTFNVNGVKTLFNYYPWTQFNQDYDLLFSSLQADIITLQELKLSSSNISSVKNIGHLPHYKSFISIPKVKRGYSGVGLFVRIPREEESSAVRRNLQVIKAEEGITGYLSSGLSGDVCYRDLPESESIGGYPDDLDSVMGLELDSEGRCVCIELACNLVVFALYCPANSMGEDEGEAFRLNFLKNLLKRCYNLKYKHGKEVIVMGDINVSLDLIDSAEGIDDRQKQRLVLPKTDGIDFETINYDECFNFKRSTRARALLNQYTIQSLQHNLSLDRHPDYEQQFLYDTTRYLQGRRMQMYTVWNTLNSSRAINFGSRIDLILASSYRMIKNISNADIWPFILGSDHCPVFTDFEALEIDKPEESKSAKLHFEAKYHHKLSQVRDISLLFSRKRTSTSENNSQNSSQNSASDETEVKRTKPEASSTKSAFKYVSRKPKKVDGTKPISTFFTLNSTKKSL</sequence>
<dbReference type="GO" id="GO:0005634">
    <property type="term" value="C:nucleus"/>
    <property type="evidence" value="ECO:0007669"/>
    <property type="project" value="TreeGrafter"/>
</dbReference>
<feature type="region of interest" description="Disordered" evidence="9">
    <location>
        <begin position="417"/>
        <end position="469"/>
    </location>
</feature>
<dbReference type="STRING" id="322104.A3GFP4"/>
<keyword evidence="11" id="KW-0456">Lyase</keyword>
<gene>
    <name evidence="11" type="primary">APN2</name>
    <name evidence="11" type="ORF">PICST_28317</name>
</gene>
<evidence type="ECO:0000313" key="12">
    <source>
        <dbReference type="Proteomes" id="UP000002258"/>
    </source>
</evidence>
<keyword evidence="3 7" id="KW-0479">Metal-binding</keyword>
<dbReference type="GO" id="GO:0046872">
    <property type="term" value="F:metal ion binding"/>
    <property type="evidence" value="ECO:0007669"/>
    <property type="project" value="UniProtKB-KW"/>
</dbReference>
<dbReference type="PANTHER" id="PTHR22748">
    <property type="entry name" value="AP ENDONUCLEASE"/>
    <property type="match status" value="1"/>
</dbReference>
<feature type="site" description="Important for catalytic activity" evidence="8">
    <location>
        <position position="343"/>
    </location>
</feature>
<dbReference type="GO" id="GO:0140078">
    <property type="term" value="F:class I DNA-(apurinic or apyrimidinic site) endonuclease activity"/>
    <property type="evidence" value="ECO:0007669"/>
    <property type="project" value="UniProtKB-EC"/>
</dbReference>
<dbReference type="HOGENOM" id="CLU_010374_0_0_1"/>
<dbReference type="KEGG" id="pic:PICST_28317"/>
<dbReference type="AlphaFoldDB" id="A3GFP4"/>
<dbReference type="OMA" id="YTVWNTL"/>